<dbReference type="PANTHER" id="PTHR33154">
    <property type="entry name" value="TRANSCRIPTIONAL REGULATOR, ARSR FAMILY"/>
    <property type="match status" value="1"/>
</dbReference>
<dbReference type="PANTHER" id="PTHR33154:SF33">
    <property type="entry name" value="TRANSCRIPTIONAL REPRESSOR SDPR"/>
    <property type="match status" value="1"/>
</dbReference>
<keyword evidence="1" id="KW-0805">Transcription regulation</keyword>
<accession>A0A2K9EJ46</accession>
<dbReference type="KEGG" id="hsc:HVS_02945"/>
<proteinExistence type="predicted"/>
<dbReference type="GO" id="GO:0003677">
    <property type="term" value="F:DNA binding"/>
    <property type="evidence" value="ECO:0007669"/>
    <property type="project" value="UniProtKB-KW"/>
</dbReference>
<evidence type="ECO:0000313" key="5">
    <source>
        <dbReference type="EMBL" id="AUG56541.1"/>
    </source>
</evidence>
<dbReference type="SMART" id="SM00418">
    <property type="entry name" value="HTH_ARSR"/>
    <property type="match status" value="1"/>
</dbReference>
<dbReference type="Gene3D" id="1.10.10.10">
    <property type="entry name" value="Winged helix-like DNA-binding domain superfamily/Winged helix DNA-binding domain"/>
    <property type="match status" value="1"/>
</dbReference>
<organism evidence="5 6">
    <name type="scientific">Acetivibrio saccincola</name>
    <dbReference type="NCBI Taxonomy" id="1677857"/>
    <lineage>
        <taxon>Bacteria</taxon>
        <taxon>Bacillati</taxon>
        <taxon>Bacillota</taxon>
        <taxon>Clostridia</taxon>
        <taxon>Eubacteriales</taxon>
        <taxon>Oscillospiraceae</taxon>
        <taxon>Acetivibrio</taxon>
    </lineage>
</organism>
<dbReference type="PRINTS" id="PR00778">
    <property type="entry name" value="HTHARSR"/>
</dbReference>
<evidence type="ECO:0000256" key="2">
    <source>
        <dbReference type="ARBA" id="ARBA00023125"/>
    </source>
</evidence>
<keyword evidence="2" id="KW-0238">DNA-binding</keyword>
<gene>
    <name evidence="5" type="primary">aseR</name>
    <name evidence="5" type="ORF">HVS_02945</name>
</gene>
<dbReference type="CDD" id="cd00090">
    <property type="entry name" value="HTH_ARSR"/>
    <property type="match status" value="1"/>
</dbReference>
<keyword evidence="3" id="KW-0804">Transcription</keyword>
<dbReference type="InterPro" id="IPR051081">
    <property type="entry name" value="HTH_MetalResp_TranReg"/>
</dbReference>
<dbReference type="RefSeq" id="WP_101299040.1">
    <property type="nucleotide sequence ID" value="NZ_CP025197.1"/>
</dbReference>
<dbReference type="NCBIfam" id="NF033788">
    <property type="entry name" value="HTH_metalloreg"/>
    <property type="match status" value="1"/>
</dbReference>
<dbReference type="InterPro" id="IPR001845">
    <property type="entry name" value="HTH_ArsR_DNA-bd_dom"/>
</dbReference>
<evidence type="ECO:0000259" key="4">
    <source>
        <dbReference type="PROSITE" id="PS50987"/>
    </source>
</evidence>
<dbReference type="Proteomes" id="UP000233534">
    <property type="component" value="Chromosome"/>
</dbReference>
<dbReference type="EMBL" id="CP025197">
    <property type="protein sequence ID" value="AUG56541.1"/>
    <property type="molecule type" value="Genomic_DNA"/>
</dbReference>
<feature type="domain" description="HTH arsR-type" evidence="4">
    <location>
        <begin position="1"/>
        <end position="89"/>
    </location>
</feature>
<keyword evidence="6" id="KW-1185">Reference proteome</keyword>
<dbReference type="InterPro" id="IPR036388">
    <property type="entry name" value="WH-like_DNA-bd_sf"/>
</dbReference>
<dbReference type="InterPro" id="IPR036390">
    <property type="entry name" value="WH_DNA-bd_sf"/>
</dbReference>
<reference evidence="5 6" key="1">
    <citation type="submission" date="2017-12" db="EMBL/GenBank/DDBJ databases">
        <title>Complete genome sequence of Herbivorax saccincola GGR1, a novel Cellulosome-producing hydrolytic bacterium in a thermophilic biogas plant, established by Illumina and Nanopore MinION sequencing.</title>
        <authorList>
            <person name="Pechtl A."/>
            <person name="Ruckert C."/>
            <person name="Koeck D.E."/>
            <person name="Maus I."/>
            <person name="Winkler A."/>
            <person name="Kalinowski J."/>
            <person name="Puhler A."/>
            <person name="Schwarz W.W."/>
            <person name="Zverlov V.V."/>
            <person name="Schluter A."/>
            <person name="Liebl W."/>
        </authorList>
    </citation>
    <scope>NUCLEOTIDE SEQUENCE [LARGE SCALE GENOMIC DNA]</scope>
    <source>
        <strain evidence="6">SR1</strain>
    </source>
</reference>
<protein>
    <submittedName>
        <fullName evidence="5">HTH-type transcriptional repressor AseR</fullName>
    </submittedName>
</protein>
<dbReference type="InterPro" id="IPR011991">
    <property type="entry name" value="ArsR-like_HTH"/>
</dbReference>
<name>A0A2K9EJ46_9FIRM</name>
<dbReference type="GO" id="GO:0003700">
    <property type="term" value="F:DNA-binding transcription factor activity"/>
    <property type="evidence" value="ECO:0007669"/>
    <property type="project" value="InterPro"/>
</dbReference>
<dbReference type="AlphaFoldDB" id="A0A2K9EJ46"/>
<sequence length="122" mass="14072">MKITKVLKAIADETRFKMLKLLLQHNYCVRALSRKLELSESAISQHIKVLREAGLLIGVKKGYYMHYDVDRNTLHKLSSKIEELAVIERKVCNPENVGCESFERKMCHVQSRGHKCSNEVQS</sequence>
<dbReference type="SUPFAM" id="SSF46785">
    <property type="entry name" value="Winged helix' DNA-binding domain"/>
    <property type="match status" value="1"/>
</dbReference>
<dbReference type="PROSITE" id="PS50987">
    <property type="entry name" value="HTH_ARSR_2"/>
    <property type="match status" value="1"/>
</dbReference>
<dbReference type="Pfam" id="PF01022">
    <property type="entry name" value="HTH_5"/>
    <property type="match status" value="1"/>
</dbReference>
<evidence type="ECO:0000256" key="1">
    <source>
        <dbReference type="ARBA" id="ARBA00023015"/>
    </source>
</evidence>
<evidence type="ECO:0000313" key="6">
    <source>
        <dbReference type="Proteomes" id="UP000233534"/>
    </source>
</evidence>
<evidence type="ECO:0000256" key="3">
    <source>
        <dbReference type="ARBA" id="ARBA00023163"/>
    </source>
</evidence>